<evidence type="ECO:0000313" key="2">
    <source>
        <dbReference type="Proteomes" id="UP000054870"/>
    </source>
</evidence>
<organism evidence="1 2">
    <name type="scientific">Caballeronia catudaia</name>
    <dbReference type="NCBI Taxonomy" id="1777136"/>
    <lineage>
        <taxon>Bacteria</taxon>
        <taxon>Pseudomonadati</taxon>
        <taxon>Pseudomonadota</taxon>
        <taxon>Betaproteobacteria</taxon>
        <taxon>Burkholderiales</taxon>
        <taxon>Burkholderiaceae</taxon>
        <taxon>Caballeronia</taxon>
    </lineage>
</organism>
<name>A0A158DCM0_9BURK</name>
<comment type="caution">
    <text evidence="1">The sequence shown here is derived from an EMBL/GenBank/DDBJ whole genome shotgun (WGS) entry which is preliminary data.</text>
</comment>
<dbReference type="EMBL" id="FCOF02000060">
    <property type="protein sequence ID" value="SAK92435.1"/>
    <property type="molecule type" value="Genomic_DNA"/>
</dbReference>
<gene>
    <name evidence="1" type="ORF">AWB75_06541</name>
</gene>
<proteinExistence type="predicted"/>
<dbReference type="Proteomes" id="UP000054870">
    <property type="component" value="Unassembled WGS sequence"/>
</dbReference>
<dbReference type="AlphaFoldDB" id="A0A158DCM0"/>
<protein>
    <recommendedName>
        <fullName evidence="3">PAAR repeat-containing protein</fullName>
    </recommendedName>
</protein>
<sequence length="167" mass="17925">MAGSSTSFIKDDKGRLRRMSMIGDNAYCGVCKTVGRIIRGAPCDFGARLYEGGLFQAVGSDRVVCNCDTKPAIIAAYGTDWIVFDTPNSPRTSSVAQNLASASAPSPAQSYDELIVLQDERGNPIAGLRYRITTEAGDIYEGVSNAKGETTRVSSNKPIYMDIELVV</sequence>
<accession>A0A158DCM0</accession>
<evidence type="ECO:0000313" key="1">
    <source>
        <dbReference type="EMBL" id="SAK92435.1"/>
    </source>
</evidence>
<reference evidence="1" key="1">
    <citation type="submission" date="2016-01" db="EMBL/GenBank/DDBJ databases">
        <authorList>
            <person name="Peeters C."/>
        </authorList>
    </citation>
    <scope>NUCLEOTIDE SEQUENCE [LARGE SCALE GENOMIC DNA]</scope>
    <source>
        <strain evidence="1">LMG 29318</strain>
    </source>
</reference>
<keyword evidence="2" id="KW-1185">Reference proteome</keyword>
<evidence type="ECO:0008006" key="3">
    <source>
        <dbReference type="Google" id="ProtNLM"/>
    </source>
</evidence>